<evidence type="ECO:0000256" key="1">
    <source>
        <dbReference type="SAM" id="MobiDB-lite"/>
    </source>
</evidence>
<comment type="caution">
    <text evidence="2">The sequence shown here is derived from an EMBL/GenBank/DDBJ whole genome shotgun (WGS) entry which is preliminary data.</text>
</comment>
<keyword evidence="3" id="KW-1185">Reference proteome</keyword>
<name>A0A5B7G559_PORTR</name>
<dbReference type="EMBL" id="VSRR010012891">
    <property type="protein sequence ID" value="MPC55101.1"/>
    <property type="molecule type" value="Genomic_DNA"/>
</dbReference>
<organism evidence="2 3">
    <name type="scientific">Portunus trituberculatus</name>
    <name type="common">Swimming crab</name>
    <name type="synonym">Neptunus trituberculatus</name>
    <dbReference type="NCBI Taxonomy" id="210409"/>
    <lineage>
        <taxon>Eukaryota</taxon>
        <taxon>Metazoa</taxon>
        <taxon>Ecdysozoa</taxon>
        <taxon>Arthropoda</taxon>
        <taxon>Crustacea</taxon>
        <taxon>Multicrustacea</taxon>
        <taxon>Malacostraca</taxon>
        <taxon>Eumalacostraca</taxon>
        <taxon>Eucarida</taxon>
        <taxon>Decapoda</taxon>
        <taxon>Pleocyemata</taxon>
        <taxon>Brachyura</taxon>
        <taxon>Eubrachyura</taxon>
        <taxon>Portunoidea</taxon>
        <taxon>Portunidae</taxon>
        <taxon>Portuninae</taxon>
        <taxon>Portunus</taxon>
    </lineage>
</organism>
<feature type="region of interest" description="Disordered" evidence="1">
    <location>
        <begin position="59"/>
        <end position="80"/>
    </location>
</feature>
<evidence type="ECO:0000313" key="2">
    <source>
        <dbReference type="EMBL" id="MPC55101.1"/>
    </source>
</evidence>
<dbReference type="Proteomes" id="UP000324222">
    <property type="component" value="Unassembled WGS sequence"/>
</dbReference>
<dbReference type="AlphaFoldDB" id="A0A5B7G559"/>
<gene>
    <name evidence="2" type="ORF">E2C01_049035</name>
</gene>
<sequence>MRETWTRICVYIHTLVTINRERLTLRPGRTCIASSVRVLYVSLNLVRLTSAALSVTRTSGRMTGASEDEEDAANSFRELY</sequence>
<reference evidence="2 3" key="1">
    <citation type="submission" date="2019-05" db="EMBL/GenBank/DDBJ databases">
        <title>Another draft genome of Portunus trituberculatus and its Hox gene families provides insights of decapod evolution.</title>
        <authorList>
            <person name="Jeong J.-H."/>
            <person name="Song I."/>
            <person name="Kim S."/>
            <person name="Choi T."/>
            <person name="Kim D."/>
            <person name="Ryu S."/>
            <person name="Kim W."/>
        </authorList>
    </citation>
    <scope>NUCLEOTIDE SEQUENCE [LARGE SCALE GENOMIC DNA]</scope>
    <source>
        <tissue evidence="2">Muscle</tissue>
    </source>
</reference>
<accession>A0A5B7G559</accession>
<evidence type="ECO:0000313" key="3">
    <source>
        <dbReference type="Proteomes" id="UP000324222"/>
    </source>
</evidence>
<protein>
    <submittedName>
        <fullName evidence="2">Uncharacterized protein</fullName>
    </submittedName>
</protein>
<proteinExistence type="predicted"/>